<dbReference type="InterPro" id="IPR058792">
    <property type="entry name" value="Beta-barrel_RND_2"/>
</dbReference>
<name>A0A975BTL7_9BACT</name>
<keyword evidence="2" id="KW-0175">Coiled coil</keyword>
<organism evidence="5 6">
    <name type="scientific">Desulfonema magnum</name>
    <dbReference type="NCBI Taxonomy" id="45655"/>
    <lineage>
        <taxon>Bacteria</taxon>
        <taxon>Pseudomonadati</taxon>
        <taxon>Thermodesulfobacteriota</taxon>
        <taxon>Desulfobacteria</taxon>
        <taxon>Desulfobacterales</taxon>
        <taxon>Desulfococcaceae</taxon>
        <taxon>Desulfonema</taxon>
    </lineage>
</organism>
<dbReference type="PANTHER" id="PTHR30469">
    <property type="entry name" value="MULTIDRUG RESISTANCE PROTEIN MDTA"/>
    <property type="match status" value="1"/>
</dbReference>
<dbReference type="KEGG" id="dmm:dnm_075270"/>
<feature type="chain" id="PRO_5037077181" evidence="3">
    <location>
        <begin position="21"/>
        <end position="349"/>
    </location>
</feature>
<dbReference type="SUPFAM" id="SSF111369">
    <property type="entry name" value="HlyD-like secretion proteins"/>
    <property type="match status" value="1"/>
</dbReference>
<gene>
    <name evidence="5" type="ORF">dnm_075270</name>
</gene>
<dbReference type="InterPro" id="IPR006143">
    <property type="entry name" value="RND_pump_MFP"/>
</dbReference>
<evidence type="ECO:0000313" key="6">
    <source>
        <dbReference type="Proteomes" id="UP000663722"/>
    </source>
</evidence>
<dbReference type="AlphaFoldDB" id="A0A975BTL7"/>
<evidence type="ECO:0000256" key="3">
    <source>
        <dbReference type="SAM" id="SignalP"/>
    </source>
</evidence>
<feature type="domain" description="CusB-like beta-barrel" evidence="4">
    <location>
        <begin position="196"/>
        <end position="252"/>
    </location>
</feature>
<dbReference type="Gene3D" id="2.40.420.20">
    <property type="match status" value="1"/>
</dbReference>
<dbReference type="Gene3D" id="1.10.287.470">
    <property type="entry name" value="Helix hairpin bin"/>
    <property type="match status" value="1"/>
</dbReference>
<dbReference type="Gene3D" id="2.40.50.100">
    <property type="match status" value="1"/>
</dbReference>
<reference evidence="5" key="1">
    <citation type="journal article" date="2021" name="Microb. Physiol.">
        <title>Proteogenomic Insights into the Physiology of Marine, Sulfate-Reducing, Filamentous Desulfonema limicola and Desulfonema magnum.</title>
        <authorList>
            <person name="Schnaars V."/>
            <person name="Wohlbrand L."/>
            <person name="Scheve S."/>
            <person name="Hinrichs C."/>
            <person name="Reinhardt R."/>
            <person name="Rabus R."/>
        </authorList>
    </citation>
    <scope>NUCLEOTIDE SEQUENCE</scope>
    <source>
        <strain evidence="5">4be13</strain>
    </source>
</reference>
<dbReference type="Gene3D" id="2.40.30.170">
    <property type="match status" value="1"/>
</dbReference>
<dbReference type="PANTHER" id="PTHR30469:SF15">
    <property type="entry name" value="HLYD FAMILY OF SECRETION PROTEINS"/>
    <property type="match status" value="1"/>
</dbReference>
<dbReference type="EMBL" id="CP061800">
    <property type="protein sequence ID" value="QTA91460.1"/>
    <property type="molecule type" value="Genomic_DNA"/>
</dbReference>
<sequence length="349" mass="39296">MKTVKILLILFFFNTLAASAQPPAKVLMSKVFEKEVAKTNQIVGVVDFDKRSGISSEVSGLIDKQSVVEGTVVKKGDVLVSLNTDFIQKSIEIMKKQIQQVDIKIQNTRKNLKRYEVLFKKDAASEKVYDDLGDSYKELMKEKEIIRKNKEKLDLEIKKSVIRAPFDGLILERYKNEGEWVSPGTPICSLASIGDVFVRVAVSEELVKYIRSGDEISLKINALEKEFTGTVKNFVPVADMKSKTFQIKVVIPYFEDIIQNMSATVNVPVSNKMKLKMIKRDALVLFQGKDFVYTAEEGKAKILPVNIVAYEGEYIGVDNPYIVPGMSVVIDGNDRLRPDQAVEVIEKEK</sequence>
<dbReference type="RefSeq" id="WP_207679234.1">
    <property type="nucleotide sequence ID" value="NZ_CP061800.1"/>
</dbReference>
<comment type="similarity">
    <text evidence="1">Belongs to the membrane fusion protein (MFP) (TC 8.A.1) family.</text>
</comment>
<protein>
    <submittedName>
        <fullName evidence="5">Efflux transporter, RND family</fullName>
    </submittedName>
</protein>
<dbReference type="GO" id="GO:0015562">
    <property type="term" value="F:efflux transmembrane transporter activity"/>
    <property type="evidence" value="ECO:0007669"/>
    <property type="project" value="TreeGrafter"/>
</dbReference>
<accession>A0A975BTL7</accession>
<dbReference type="NCBIfam" id="TIGR01730">
    <property type="entry name" value="RND_mfp"/>
    <property type="match status" value="1"/>
</dbReference>
<dbReference type="Proteomes" id="UP000663722">
    <property type="component" value="Chromosome"/>
</dbReference>
<evidence type="ECO:0000259" key="4">
    <source>
        <dbReference type="Pfam" id="PF25954"/>
    </source>
</evidence>
<feature type="signal peptide" evidence="3">
    <location>
        <begin position="1"/>
        <end position="20"/>
    </location>
</feature>
<evidence type="ECO:0000256" key="2">
    <source>
        <dbReference type="SAM" id="Coils"/>
    </source>
</evidence>
<proteinExistence type="inferred from homology"/>
<dbReference type="Pfam" id="PF25954">
    <property type="entry name" value="Beta-barrel_RND_2"/>
    <property type="match status" value="1"/>
</dbReference>
<evidence type="ECO:0000313" key="5">
    <source>
        <dbReference type="EMBL" id="QTA91460.1"/>
    </source>
</evidence>
<keyword evidence="3" id="KW-0732">Signal</keyword>
<feature type="coiled-coil region" evidence="2">
    <location>
        <begin position="91"/>
        <end position="156"/>
    </location>
</feature>
<dbReference type="GO" id="GO:1990281">
    <property type="term" value="C:efflux pump complex"/>
    <property type="evidence" value="ECO:0007669"/>
    <property type="project" value="TreeGrafter"/>
</dbReference>
<evidence type="ECO:0000256" key="1">
    <source>
        <dbReference type="ARBA" id="ARBA00009477"/>
    </source>
</evidence>
<keyword evidence="6" id="KW-1185">Reference proteome</keyword>